<reference evidence="2 3" key="1">
    <citation type="submission" date="2015-01" db="EMBL/GenBank/DDBJ databases">
        <title>Lactococcus lactis subsp.lactis JCM 5805 whole genome shotgun sequence.</title>
        <authorList>
            <person name="Fujii T."/>
            <person name="Tomita Y."/>
            <person name="Ikushima S."/>
            <person name="Fujiwara D."/>
        </authorList>
    </citation>
    <scope>NUCLEOTIDE SEQUENCE [LARGE SCALE GENOMIC DNA]</scope>
    <source>
        <strain evidence="2 3">JCM 5805</strain>
    </source>
</reference>
<feature type="transmembrane region" description="Helical" evidence="1">
    <location>
        <begin position="423"/>
        <end position="444"/>
    </location>
</feature>
<proteinExistence type="predicted"/>
<feature type="transmembrane region" description="Helical" evidence="1">
    <location>
        <begin position="222"/>
        <end position="246"/>
    </location>
</feature>
<evidence type="ECO:0000313" key="2">
    <source>
        <dbReference type="EMBL" id="GAM80035.1"/>
    </source>
</evidence>
<keyword evidence="1" id="KW-0472">Membrane</keyword>
<feature type="transmembrane region" description="Helical" evidence="1">
    <location>
        <begin position="189"/>
        <end position="210"/>
    </location>
</feature>
<feature type="transmembrane region" description="Helical" evidence="1">
    <location>
        <begin position="104"/>
        <end position="126"/>
    </location>
</feature>
<feature type="transmembrane region" description="Helical" evidence="1">
    <location>
        <begin position="464"/>
        <end position="483"/>
    </location>
</feature>
<evidence type="ECO:0000256" key="1">
    <source>
        <dbReference type="SAM" id="Phobius"/>
    </source>
</evidence>
<protein>
    <submittedName>
        <fullName evidence="2">Putative exporter of polyketide antibiotics</fullName>
    </submittedName>
</protein>
<dbReference type="AlphaFoldDB" id="A0A0B8QJQ7"/>
<name>A0A0B8QJQ7_LACLL</name>
<keyword evidence="1" id="KW-0812">Transmembrane</keyword>
<gene>
    <name evidence="2" type="ORF">JCM5805K_1143</name>
</gene>
<evidence type="ECO:0000313" key="3">
    <source>
        <dbReference type="Proteomes" id="UP000031847"/>
    </source>
</evidence>
<comment type="caution">
    <text evidence="2">The sequence shown here is derived from an EMBL/GenBank/DDBJ whole genome shotgun (WGS) entry which is preliminary data.</text>
</comment>
<feature type="transmembrane region" description="Helical" evidence="1">
    <location>
        <begin position="530"/>
        <end position="553"/>
    </location>
</feature>
<dbReference type="EMBL" id="BBSI01000017">
    <property type="protein sequence ID" value="GAM80035.1"/>
    <property type="molecule type" value="Genomic_DNA"/>
</dbReference>
<accession>A0A0B8QJQ7</accession>
<feature type="transmembrane region" description="Helical" evidence="1">
    <location>
        <begin position="490"/>
        <end position="510"/>
    </location>
</feature>
<sequence>MKLHRQHLKTCLCDIINRGLTMKQPLYNTGVLFKTLIKRDWLKLVFWILGMLAFAASGAGKMEVASNPATASTLYTMFVKNPAMVGLFGPTPINNPTNYSLGPIFGQTMTLITGLTFAIISIIYVVKRSRKEEDDGITELFRSYSIGKLANTTALVMELLLLHLIMAVLLALSIEAQNVAGLNHLESNFLFAFTTSAQGFLWGMFALLFGQFFSEASTTKGMTFGLLGLLYIVRMLTDVTNLSIGWFNPLSWSYLAFPYVKGHENWLAVFLTFLLAFLILGISYILELKRDVGVGYFPERKARLHGKKGHFGFPGLVLNLEKKMIIGWLLASFVLGLVYGSMFGQMDQFISSNKTVKELFVGNETAASAIRGNFMVTLFSILSILIAAFGVILLTKMVSEERKNRLEALYALPLSRLKVYSTYLLTAILSVILAQFLALFGIFIELLGNKNALSFLEIMKSGMIWLVAVIFVLAILSLLLGLVPRLAELIWVYLAFLLFMTYLGKLLSLPKWLENLSIYNYITKLPVEKMNLPTVLFILILSVLLILLGFGAYRRRDLITG</sequence>
<keyword evidence="1" id="KW-1133">Transmembrane helix</keyword>
<feature type="transmembrane region" description="Helical" evidence="1">
    <location>
        <begin position="149"/>
        <end position="174"/>
    </location>
</feature>
<feature type="transmembrane region" description="Helical" evidence="1">
    <location>
        <begin position="266"/>
        <end position="286"/>
    </location>
</feature>
<feature type="transmembrane region" description="Helical" evidence="1">
    <location>
        <begin position="325"/>
        <end position="344"/>
    </location>
</feature>
<feature type="transmembrane region" description="Helical" evidence="1">
    <location>
        <begin position="374"/>
        <end position="395"/>
    </location>
</feature>
<organism evidence="2 3">
    <name type="scientific">Lactococcus lactis subsp. lactis</name>
    <name type="common">Streptococcus lactis</name>
    <dbReference type="NCBI Taxonomy" id="1360"/>
    <lineage>
        <taxon>Bacteria</taxon>
        <taxon>Bacillati</taxon>
        <taxon>Bacillota</taxon>
        <taxon>Bacilli</taxon>
        <taxon>Lactobacillales</taxon>
        <taxon>Streptococcaceae</taxon>
        <taxon>Lactococcus</taxon>
    </lineage>
</organism>
<dbReference type="Proteomes" id="UP000031847">
    <property type="component" value="Unassembled WGS sequence"/>
</dbReference>
<feature type="transmembrane region" description="Helical" evidence="1">
    <location>
        <begin position="41"/>
        <end position="60"/>
    </location>
</feature>